<dbReference type="InterPro" id="IPR018511">
    <property type="entry name" value="Hemolysin-typ_Ca-bd_CS"/>
</dbReference>
<dbReference type="SUPFAM" id="SSF51120">
    <property type="entry name" value="beta-Roll"/>
    <property type="match status" value="1"/>
</dbReference>
<sequence>MATLLFHVNEIYSNADRSVQFIEFVGEADGQHEWAGEFINSGITDGGRGKVFPVTTDLSSSSTNGKFVLLATQRFADLGIVTPDYIIPEGYIEIENGYLGFSEIFHYSQLPIDGKFSLNSDLTIETNSPTNFAGESGTIDTLPDPTIIGTEGSDNLTGTDADNIFKAGGGQDIINGDLGDDALDGGSGIDTAVFSASFNVYEIISKSTVSGYFGNDLLISIERLQFSDKNLAIDLDVGQSANNTVRIIGAAFGAFTIHEHPEYVTIGLDLFDSGKSVLQATQLAIDAMGNLSNDDFVDTVFFNVVGASASVTEHDFYVSLLEGSGGSFTQAQLLDMAAMTELNADSINLIGLQQTGVEFS</sequence>
<evidence type="ECO:0008006" key="3">
    <source>
        <dbReference type="Google" id="ProtNLM"/>
    </source>
</evidence>
<organism evidence="1 2">
    <name type="scientific">Nitrosomonas ureae</name>
    <dbReference type="NCBI Taxonomy" id="44577"/>
    <lineage>
        <taxon>Bacteria</taxon>
        <taxon>Pseudomonadati</taxon>
        <taxon>Pseudomonadota</taxon>
        <taxon>Betaproteobacteria</taxon>
        <taxon>Nitrosomonadales</taxon>
        <taxon>Nitrosomonadaceae</taxon>
        <taxon>Nitrosomonas</taxon>
    </lineage>
</organism>
<evidence type="ECO:0000313" key="2">
    <source>
        <dbReference type="Proteomes" id="UP000181998"/>
    </source>
</evidence>
<dbReference type="AlphaFoldDB" id="A0A1H9FH23"/>
<reference evidence="1 2" key="1">
    <citation type="submission" date="2016-10" db="EMBL/GenBank/DDBJ databases">
        <authorList>
            <person name="de Groot N.N."/>
        </authorList>
    </citation>
    <scope>NUCLEOTIDE SEQUENCE [LARGE SCALE GENOMIC DNA]</scope>
    <source>
        <strain evidence="1 2">Nm9</strain>
    </source>
</reference>
<dbReference type="EMBL" id="FOFX01000043">
    <property type="protein sequence ID" value="SEQ37115.1"/>
    <property type="molecule type" value="Genomic_DNA"/>
</dbReference>
<dbReference type="PRINTS" id="PR00313">
    <property type="entry name" value="CABNDNGRPT"/>
</dbReference>
<dbReference type="PROSITE" id="PS00330">
    <property type="entry name" value="HEMOLYSIN_CALCIUM"/>
    <property type="match status" value="1"/>
</dbReference>
<dbReference type="OrthoDB" id="480426at2"/>
<dbReference type="InterPro" id="IPR011049">
    <property type="entry name" value="Serralysin-like_metalloprot_C"/>
</dbReference>
<dbReference type="Proteomes" id="UP000181998">
    <property type="component" value="Unassembled WGS sequence"/>
</dbReference>
<evidence type="ECO:0000313" key="1">
    <source>
        <dbReference type="EMBL" id="SEQ37115.1"/>
    </source>
</evidence>
<proteinExistence type="predicted"/>
<gene>
    <name evidence="1" type="ORF">SAMN05421510_10438</name>
</gene>
<protein>
    <recommendedName>
        <fullName evidence="3">Hemolysin-type calcium-binding repeat-containing protein</fullName>
    </recommendedName>
</protein>
<dbReference type="Gene3D" id="2.150.10.10">
    <property type="entry name" value="Serralysin-like metalloprotease, C-terminal"/>
    <property type="match status" value="1"/>
</dbReference>
<accession>A0A1H9FH23</accession>
<name>A0A1H9FH23_9PROT</name>
<dbReference type="RefSeq" id="WP_074721880.1">
    <property type="nucleotide sequence ID" value="NZ_FOFX01000043.1"/>
</dbReference>